<feature type="transmembrane region" description="Helical" evidence="15">
    <location>
        <begin position="346"/>
        <end position="369"/>
    </location>
</feature>
<keyword evidence="6" id="KW-0325">Glycoprotein</keyword>
<evidence type="ECO:0000259" key="18">
    <source>
        <dbReference type="Pfam" id="PF20684"/>
    </source>
</evidence>
<keyword evidence="9 15" id="KW-1133">Transmembrane helix</keyword>
<dbReference type="KEGG" id="pgri:PgNI_10967"/>
<evidence type="ECO:0000256" key="2">
    <source>
        <dbReference type="ARBA" id="ARBA00004589"/>
    </source>
</evidence>
<feature type="domain" description="CFEM" evidence="17">
    <location>
        <begin position="28"/>
        <end position="94"/>
    </location>
</feature>
<gene>
    <name evidence="20" type="ORF">PgNI_10967</name>
</gene>
<evidence type="ECO:0000256" key="10">
    <source>
        <dbReference type="ARBA" id="ARBA00023136"/>
    </source>
</evidence>
<evidence type="ECO:0000256" key="16">
    <source>
        <dbReference type="SAM" id="SignalP"/>
    </source>
</evidence>
<keyword evidence="19" id="KW-1185">Reference proteome</keyword>
<reference evidence="20" key="3">
    <citation type="submission" date="2025-08" db="UniProtKB">
        <authorList>
            <consortium name="RefSeq"/>
        </authorList>
    </citation>
    <scope>IDENTIFICATION</scope>
    <source>
        <strain evidence="20">NI907</strain>
    </source>
</reference>
<dbReference type="PANTHER" id="PTHR33048">
    <property type="entry name" value="PTH11-LIKE INTEGRAL MEMBRANE PROTEIN (AFU_ORTHOLOGUE AFUA_5G11245)"/>
    <property type="match status" value="1"/>
</dbReference>
<keyword evidence="7 15" id="KW-0812">Transmembrane</keyword>
<feature type="transmembrane region" description="Helical" evidence="15">
    <location>
        <begin position="104"/>
        <end position="126"/>
    </location>
</feature>
<dbReference type="GO" id="GO:0005576">
    <property type="term" value="C:extracellular region"/>
    <property type="evidence" value="ECO:0007669"/>
    <property type="project" value="UniProtKB-SubCell"/>
</dbReference>
<feature type="domain" description="Rhodopsin" evidence="18">
    <location>
        <begin position="123"/>
        <end position="370"/>
    </location>
</feature>
<keyword evidence="11" id="KW-1015">Disulfide bond</keyword>
<dbReference type="RefSeq" id="XP_030979611.1">
    <property type="nucleotide sequence ID" value="XM_031130941.1"/>
</dbReference>
<evidence type="ECO:0000256" key="14">
    <source>
        <dbReference type="SAM" id="MobiDB-lite"/>
    </source>
</evidence>
<accession>A0A6P8AXG7</accession>
<evidence type="ECO:0000256" key="11">
    <source>
        <dbReference type="ARBA" id="ARBA00023157"/>
    </source>
</evidence>
<evidence type="ECO:0000256" key="4">
    <source>
        <dbReference type="ARBA" id="ARBA00010031"/>
    </source>
</evidence>
<sequence length="514" mass="56496">MKLLHLFLPVLAFCTLSVAQSNNTLTSLDGVPVCAQVCGFIALAKSYCVNVPLDRMSECTCNNRDMGAETTKCVVENCTVKESLAALRYSKLSCGEKPRDERHIYYFIAIFFAVMSSALVVARLIYKVVTFGWLELGLDDLFISLTIITGVIPSTIITTKGALPNGLGVDIWAVPVDNIYTFLKFHFVVSIIYFLQVGLLKMSLLFFYMRIFPAKEIQRVLWGTVAFNAAVTINFVLMIALQCAPNPELFWTAWDGDPRHQGTCNLSFTDVSLGSAAFSIAIDVWMLAVPIWELRKLQLHWAKKLGVAIMFATGTFFTVLSCIRLRILADVTRTLENVTYDQLEISIWSCVEITVGIICACMPTMRLLIVRIFPSLSGSTARSYPINSRSDASKSAYARASSRRQSHVLSSGANGGKDADDMSGQPPFPLRTLTSGTTVGHVRSMSPTLSIPPGAIRMEKDFSVVSTPQVPPVAAGRSSIPTDSDDDQTRLVIMGNNDLSRSESVRSTTNAKRK</sequence>
<evidence type="ECO:0000256" key="13">
    <source>
        <dbReference type="ARBA" id="ARBA00038359"/>
    </source>
</evidence>
<dbReference type="InterPro" id="IPR008427">
    <property type="entry name" value="Extracellular_membr_CFEM_dom"/>
</dbReference>
<feature type="signal peptide" evidence="16">
    <location>
        <begin position="1"/>
        <end position="19"/>
    </location>
</feature>
<dbReference type="GO" id="GO:0098552">
    <property type="term" value="C:side of membrane"/>
    <property type="evidence" value="ECO:0007669"/>
    <property type="project" value="UniProtKB-KW"/>
</dbReference>
<evidence type="ECO:0000256" key="5">
    <source>
        <dbReference type="ARBA" id="ARBA00022525"/>
    </source>
</evidence>
<evidence type="ECO:0000256" key="1">
    <source>
        <dbReference type="ARBA" id="ARBA00004141"/>
    </source>
</evidence>
<evidence type="ECO:0000313" key="20">
    <source>
        <dbReference type="RefSeq" id="XP_030979611.1"/>
    </source>
</evidence>
<evidence type="ECO:0000256" key="12">
    <source>
        <dbReference type="ARBA" id="ARBA00023288"/>
    </source>
</evidence>
<feature type="region of interest" description="Disordered" evidence="14">
    <location>
        <begin position="395"/>
        <end position="454"/>
    </location>
</feature>
<dbReference type="Pfam" id="PF05730">
    <property type="entry name" value="CFEM"/>
    <property type="match status" value="1"/>
</dbReference>
<organism evidence="19 20">
    <name type="scientific">Pyricularia grisea</name>
    <name type="common">Crabgrass-specific blast fungus</name>
    <name type="synonym">Magnaporthe grisea</name>
    <dbReference type="NCBI Taxonomy" id="148305"/>
    <lineage>
        <taxon>Eukaryota</taxon>
        <taxon>Fungi</taxon>
        <taxon>Dikarya</taxon>
        <taxon>Ascomycota</taxon>
        <taxon>Pezizomycotina</taxon>
        <taxon>Sordariomycetes</taxon>
        <taxon>Sordariomycetidae</taxon>
        <taxon>Magnaporthales</taxon>
        <taxon>Pyriculariaceae</taxon>
        <taxon>Pyricularia</taxon>
    </lineage>
</organism>
<keyword evidence="5" id="KW-0964">Secreted</keyword>
<evidence type="ECO:0000256" key="8">
    <source>
        <dbReference type="ARBA" id="ARBA00022729"/>
    </source>
</evidence>
<feature type="transmembrane region" description="Helical" evidence="15">
    <location>
        <begin position="305"/>
        <end position="326"/>
    </location>
</feature>
<evidence type="ECO:0000256" key="9">
    <source>
        <dbReference type="ARBA" id="ARBA00022989"/>
    </source>
</evidence>
<reference evidence="20" key="2">
    <citation type="submission" date="2019-10" db="EMBL/GenBank/DDBJ databases">
        <authorList>
            <consortium name="NCBI Genome Project"/>
        </authorList>
    </citation>
    <scope>NUCLEOTIDE SEQUENCE</scope>
    <source>
        <strain evidence="20">NI907</strain>
    </source>
</reference>
<dbReference type="Proteomes" id="UP000515153">
    <property type="component" value="Chromosome VII"/>
</dbReference>
<feature type="region of interest" description="Disordered" evidence="14">
    <location>
        <begin position="469"/>
        <end position="514"/>
    </location>
</feature>
<dbReference type="GeneID" id="41965846"/>
<evidence type="ECO:0000256" key="15">
    <source>
        <dbReference type="SAM" id="Phobius"/>
    </source>
</evidence>
<dbReference type="InterPro" id="IPR049326">
    <property type="entry name" value="Rhodopsin_dom_fungi"/>
</dbReference>
<comment type="subcellular location">
    <subcellularLocation>
        <location evidence="2">Membrane</location>
        <topology evidence="2">Lipid-anchor</topology>
        <topology evidence="2">GPI-anchor</topology>
    </subcellularLocation>
    <subcellularLocation>
        <location evidence="1">Membrane</location>
        <topology evidence="1">Multi-pass membrane protein</topology>
    </subcellularLocation>
    <subcellularLocation>
        <location evidence="3">Secreted</location>
    </subcellularLocation>
</comment>
<keyword evidence="8 16" id="KW-0732">Signal</keyword>
<evidence type="ECO:0000259" key="17">
    <source>
        <dbReference type="Pfam" id="PF05730"/>
    </source>
</evidence>
<reference evidence="19 20" key="1">
    <citation type="journal article" date="2019" name="Mol. Biol. Evol.">
        <title>Blast fungal genomes show frequent chromosomal changes, gene gains and losses, and effector gene turnover.</title>
        <authorList>
            <person name="Gomez Luciano L.B."/>
            <person name="Jason Tsai I."/>
            <person name="Chuma I."/>
            <person name="Tosa Y."/>
            <person name="Chen Y.H."/>
            <person name="Li J.Y."/>
            <person name="Li M.Y."/>
            <person name="Jade Lu M.Y."/>
            <person name="Nakayashiki H."/>
            <person name="Li W.H."/>
        </authorList>
    </citation>
    <scope>NUCLEOTIDE SEQUENCE [LARGE SCALE GENOMIC DNA]</scope>
    <source>
        <strain evidence="19 20">NI907</strain>
    </source>
</reference>
<comment type="similarity">
    <text evidence="4">Belongs to the RBT5 family.</text>
</comment>
<evidence type="ECO:0000256" key="7">
    <source>
        <dbReference type="ARBA" id="ARBA00022692"/>
    </source>
</evidence>
<protein>
    <submittedName>
        <fullName evidence="20">Uncharacterized protein</fullName>
    </submittedName>
</protein>
<feature type="transmembrane region" description="Helical" evidence="15">
    <location>
        <begin position="185"/>
        <end position="208"/>
    </location>
</feature>
<feature type="chain" id="PRO_5028223364" evidence="16">
    <location>
        <begin position="20"/>
        <end position="514"/>
    </location>
</feature>
<keyword evidence="12" id="KW-0449">Lipoprotein</keyword>
<proteinExistence type="inferred from homology"/>
<comment type="similarity">
    <text evidence="13">Belongs to the SAT4 family.</text>
</comment>
<feature type="transmembrane region" description="Helical" evidence="15">
    <location>
        <begin position="273"/>
        <end position="293"/>
    </location>
</feature>
<feature type="transmembrane region" description="Helical" evidence="15">
    <location>
        <begin position="220"/>
        <end position="241"/>
    </location>
</feature>
<dbReference type="InterPro" id="IPR052337">
    <property type="entry name" value="SAT4-like"/>
</dbReference>
<feature type="compositionally biased region" description="Polar residues" evidence="14">
    <location>
        <begin position="505"/>
        <end position="514"/>
    </location>
</feature>
<dbReference type="PANTHER" id="PTHR33048:SF143">
    <property type="entry name" value="EXTRACELLULAR MEMBRANE PROTEIN CFEM DOMAIN-CONTAINING PROTEIN-RELATED"/>
    <property type="match status" value="1"/>
</dbReference>
<evidence type="ECO:0000313" key="19">
    <source>
        <dbReference type="Proteomes" id="UP000515153"/>
    </source>
</evidence>
<dbReference type="Pfam" id="PF20684">
    <property type="entry name" value="Fung_rhodopsin"/>
    <property type="match status" value="1"/>
</dbReference>
<dbReference type="AlphaFoldDB" id="A0A6P8AXG7"/>
<evidence type="ECO:0000256" key="3">
    <source>
        <dbReference type="ARBA" id="ARBA00004613"/>
    </source>
</evidence>
<keyword evidence="10 15" id="KW-0472">Membrane</keyword>
<evidence type="ECO:0000256" key="6">
    <source>
        <dbReference type="ARBA" id="ARBA00022622"/>
    </source>
</evidence>
<name>A0A6P8AXG7_PYRGI</name>
<keyword evidence="6" id="KW-0336">GPI-anchor</keyword>